<protein>
    <submittedName>
        <fullName evidence="2">snRNA-activating protein complex subunit 3</fullName>
    </submittedName>
</protein>
<sequence length="397" mass="46285">MSMDALFEADYKAYVSPEINIGDFCEKALEAQQKLTEYFQVPAQSHIQQLQTTSNIPLPIDEAALETDCRLSFKYFLNSKGIGFDEADEVINYMDDTLQELLLTNPIDNLQSGFPPVDSKLKLHKALNTFRQEKNIRKIKNKYLSKTKYYNYRPGELRKGYAEPGKSADKDVVLTVHMIAPNHIPKRLKPETRLLLRGEMPLIKLRDKIFCAYDYFSSLQDFEDATNPEDYYLNRYPSAFIFIHDTFYIDKRNPNSQDISEPIRKYMASKKDFGPTKVADIMQYKVKDLILRLGQPYVFIHLGDCEHLLIFTDLKLLHPTDNQEMDYYPVFLSDKRTTPKCCICRNEIATFIITESDRIPHHPAFMCTSCFNSFHYEGDNRIGTFRAFHYIEHGIFE</sequence>
<name>A0AC34FES0_9BILA</name>
<proteinExistence type="predicted"/>
<evidence type="ECO:0000313" key="2">
    <source>
        <dbReference type="WBParaSite" id="ES5_v2.g15844.t1"/>
    </source>
</evidence>
<evidence type="ECO:0000313" key="1">
    <source>
        <dbReference type="Proteomes" id="UP000887579"/>
    </source>
</evidence>
<organism evidence="1 2">
    <name type="scientific">Panagrolaimus sp. ES5</name>
    <dbReference type="NCBI Taxonomy" id="591445"/>
    <lineage>
        <taxon>Eukaryota</taxon>
        <taxon>Metazoa</taxon>
        <taxon>Ecdysozoa</taxon>
        <taxon>Nematoda</taxon>
        <taxon>Chromadorea</taxon>
        <taxon>Rhabditida</taxon>
        <taxon>Tylenchina</taxon>
        <taxon>Panagrolaimomorpha</taxon>
        <taxon>Panagrolaimoidea</taxon>
        <taxon>Panagrolaimidae</taxon>
        <taxon>Panagrolaimus</taxon>
    </lineage>
</organism>
<dbReference type="Proteomes" id="UP000887579">
    <property type="component" value="Unplaced"/>
</dbReference>
<dbReference type="WBParaSite" id="ES5_v2.g15844.t1">
    <property type="protein sequence ID" value="ES5_v2.g15844.t1"/>
    <property type="gene ID" value="ES5_v2.g15844"/>
</dbReference>
<accession>A0AC34FES0</accession>
<reference evidence="2" key="1">
    <citation type="submission" date="2022-11" db="UniProtKB">
        <authorList>
            <consortium name="WormBaseParasite"/>
        </authorList>
    </citation>
    <scope>IDENTIFICATION</scope>
</reference>